<feature type="region of interest" description="Disordered" evidence="1">
    <location>
        <begin position="1"/>
        <end position="27"/>
    </location>
</feature>
<name>A0A7R9GFD0_9CRUS</name>
<dbReference type="AlphaFoldDB" id="A0A7R9GFD0"/>
<evidence type="ECO:0000313" key="2">
    <source>
        <dbReference type="EMBL" id="CAD7279070.1"/>
    </source>
</evidence>
<proteinExistence type="predicted"/>
<dbReference type="EMBL" id="OA883500">
    <property type="protein sequence ID" value="CAD7279070.1"/>
    <property type="molecule type" value="Genomic_DNA"/>
</dbReference>
<protein>
    <submittedName>
        <fullName evidence="2">Uncharacterized protein</fullName>
    </submittedName>
</protein>
<feature type="compositionally biased region" description="Pro residues" evidence="1">
    <location>
        <begin position="217"/>
        <end position="227"/>
    </location>
</feature>
<feature type="compositionally biased region" description="Polar residues" evidence="1">
    <location>
        <begin position="150"/>
        <end position="159"/>
    </location>
</feature>
<keyword evidence="3" id="KW-1185">Reference proteome</keyword>
<gene>
    <name evidence="2" type="ORF">NMOB1V02_LOCUS6754</name>
</gene>
<reference evidence="2" key="1">
    <citation type="submission" date="2020-11" db="EMBL/GenBank/DDBJ databases">
        <authorList>
            <person name="Tran Van P."/>
        </authorList>
    </citation>
    <scope>NUCLEOTIDE SEQUENCE</scope>
</reference>
<feature type="region of interest" description="Disordered" evidence="1">
    <location>
        <begin position="150"/>
        <end position="179"/>
    </location>
</feature>
<evidence type="ECO:0000313" key="3">
    <source>
        <dbReference type="Proteomes" id="UP000678499"/>
    </source>
</evidence>
<dbReference type="Proteomes" id="UP000678499">
    <property type="component" value="Unassembled WGS sequence"/>
</dbReference>
<feature type="region of interest" description="Disordered" evidence="1">
    <location>
        <begin position="205"/>
        <end position="227"/>
    </location>
</feature>
<sequence length="671" mass="74313">MEFLTNPWKGRQKASSSILPKRNGTRDGTDALSKIVASVANKSIQNMPCSGQSKEFLTSGMLPIRHEMAPPHTGLIPISVPVPASCVTPRLLPENNSPDRTKTQFMFAVALSMEQTEDANGATRETFALTTTLKESFGKYLALPFRRASSTTATRSNNIRRIDSGHPKKPKLTHRSTSDTFTKKLAPNRDRRSLKQKLLVDKKESVVRKESVAKTVPSPPPPPPPLPPQDFGWMKPKHKKLPVVHPAKGAKVVERKEPMCFDDELIKNVPLLEPFAVSEGDPFHYQILGMQDALMDITEEIGRIFGRESLTIEIVKAEDSVQRSILISKMQEKNQKDLNRMSKSLELFRWLLIQILTKKYRDSNQKLERSFDKYEITSLAQWFRLASISEVLIDHCGRNRDSYSSQLENLLKFVNEKLGHPGLSQTQGRSWNSTGIPKIGFMSVGSLKKNAVLEKMSGGNVKAPLSRIVRMSGSHLCQLFAHLGLSLSNETRSDQIQGERQSSGCHAGANPTKEMQNMPVVVTRVPRSRGVQQPRDFREQLKRLTPTLEIIKVVPKWDNPRRYLCTASSILISRRAGGAQIPKKPNKNTTTTTTAEEVKSVPQFSQSFAATIAKPEENLANVRDACLGELVGAIKDRAARLAAAGCFDAGDNAISQSCVAAISGNVSAPVL</sequence>
<evidence type="ECO:0000256" key="1">
    <source>
        <dbReference type="SAM" id="MobiDB-lite"/>
    </source>
</evidence>
<accession>A0A7R9GFD0</accession>
<dbReference type="EMBL" id="CAJPEX010001463">
    <property type="protein sequence ID" value="CAG0919222.1"/>
    <property type="molecule type" value="Genomic_DNA"/>
</dbReference>
<organism evidence="2">
    <name type="scientific">Notodromas monacha</name>
    <dbReference type="NCBI Taxonomy" id="399045"/>
    <lineage>
        <taxon>Eukaryota</taxon>
        <taxon>Metazoa</taxon>
        <taxon>Ecdysozoa</taxon>
        <taxon>Arthropoda</taxon>
        <taxon>Crustacea</taxon>
        <taxon>Oligostraca</taxon>
        <taxon>Ostracoda</taxon>
        <taxon>Podocopa</taxon>
        <taxon>Podocopida</taxon>
        <taxon>Cypridocopina</taxon>
        <taxon>Cypridoidea</taxon>
        <taxon>Cyprididae</taxon>
        <taxon>Notodromas</taxon>
    </lineage>
</organism>